<dbReference type="CDD" id="cd09876">
    <property type="entry name" value="PIN_Nob1-like"/>
    <property type="match status" value="1"/>
</dbReference>
<dbReference type="STRING" id="7238.B4IDM0"/>
<dbReference type="InterPro" id="IPR039907">
    <property type="entry name" value="NOB1"/>
</dbReference>
<dbReference type="GO" id="GO:0030688">
    <property type="term" value="C:preribosome, small subunit precursor"/>
    <property type="evidence" value="ECO:0007669"/>
    <property type="project" value="TreeGrafter"/>
</dbReference>
<accession>B4IDM0</accession>
<dbReference type="FunFam" id="3.40.50.1010:FF:000020">
    <property type="entry name" value="20S-pre-rRNA D-site endonuclease NOB1"/>
    <property type="match status" value="1"/>
</dbReference>
<keyword evidence="2" id="KW-0540">Nuclease</keyword>
<dbReference type="Gene3D" id="3.40.50.1010">
    <property type="entry name" value="5'-nuclease"/>
    <property type="match status" value="1"/>
</dbReference>
<dbReference type="GO" id="GO:0016787">
    <property type="term" value="F:hydrolase activity"/>
    <property type="evidence" value="ECO:0007669"/>
    <property type="project" value="UniProtKB-KW"/>
</dbReference>
<evidence type="ECO:0000313" key="6">
    <source>
        <dbReference type="EMBL" id="EDW45678.1"/>
    </source>
</evidence>
<dbReference type="GO" id="GO:0030490">
    <property type="term" value="P:maturation of SSU-rRNA"/>
    <property type="evidence" value="ECO:0007669"/>
    <property type="project" value="TreeGrafter"/>
</dbReference>
<protein>
    <submittedName>
        <fullName evidence="6">GM11406</fullName>
    </submittedName>
</protein>
<dbReference type="InterPro" id="IPR033411">
    <property type="entry name" value="Ribonuclease_PIN"/>
</dbReference>
<evidence type="ECO:0000256" key="3">
    <source>
        <dbReference type="ARBA" id="ARBA00022723"/>
    </source>
</evidence>
<evidence type="ECO:0000313" key="7">
    <source>
        <dbReference type="Proteomes" id="UP000001292"/>
    </source>
</evidence>
<dbReference type="KEGG" id="dse:6617514"/>
<dbReference type="GO" id="GO:0005737">
    <property type="term" value="C:cytoplasm"/>
    <property type="evidence" value="ECO:0007669"/>
    <property type="project" value="UniProtKB-ARBA"/>
</dbReference>
<dbReference type="PANTHER" id="PTHR12814:SF2">
    <property type="entry name" value="RNA-BINDING PROTEIN NOB1"/>
    <property type="match status" value="1"/>
</dbReference>
<keyword evidence="7" id="KW-1185">Reference proteome</keyword>
<keyword evidence="4" id="KW-0378">Hydrolase</keyword>
<evidence type="ECO:0000256" key="4">
    <source>
        <dbReference type="ARBA" id="ARBA00022801"/>
    </source>
</evidence>
<reference evidence="6 7" key="1">
    <citation type="journal article" date="2007" name="Nature">
        <title>Evolution of genes and genomes on the Drosophila phylogeny.</title>
        <authorList>
            <consortium name="Drosophila 12 Genomes Consortium"/>
            <person name="Clark A.G."/>
            <person name="Eisen M.B."/>
            <person name="Smith D.R."/>
            <person name="Bergman C.M."/>
            <person name="Oliver B."/>
            <person name="Markow T.A."/>
            <person name="Kaufman T.C."/>
            <person name="Kellis M."/>
            <person name="Gelbart W."/>
            <person name="Iyer V.N."/>
            <person name="Pollard D.A."/>
            <person name="Sackton T.B."/>
            <person name="Larracuente A.M."/>
            <person name="Singh N.D."/>
            <person name="Abad J.P."/>
            <person name="Abt D.N."/>
            <person name="Adryan B."/>
            <person name="Aguade M."/>
            <person name="Akashi H."/>
            <person name="Anderson W.W."/>
            <person name="Aquadro C.F."/>
            <person name="Ardell D.H."/>
            <person name="Arguello R."/>
            <person name="Artieri C.G."/>
            <person name="Barbash D.A."/>
            <person name="Barker D."/>
            <person name="Barsanti P."/>
            <person name="Batterham P."/>
            <person name="Batzoglou S."/>
            <person name="Begun D."/>
            <person name="Bhutkar A."/>
            <person name="Blanco E."/>
            <person name="Bosak S.A."/>
            <person name="Bradley R.K."/>
            <person name="Brand A.D."/>
            <person name="Brent M.R."/>
            <person name="Brooks A.N."/>
            <person name="Brown R.H."/>
            <person name="Butlin R.K."/>
            <person name="Caggese C."/>
            <person name="Calvi B.R."/>
            <person name="Bernardo de Carvalho A."/>
            <person name="Caspi A."/>
            <person name="Castrezana S."/>
            <person name="Celniker S.E."/>
            <person name="Chang J.L."/>
            <person name="Chapple C."/>
            <person name="Chatterji S."/>
            <person name="Chinwalla A."/>
            <person name="Civetta A."/>
            <person name="Clifton S.W."/>
            <person name="Comeron J.M."/>
            <person name="Costello J.C."/>
            <person name="Coyne J.A."/>
            <person name="Daub J."/>
            <person name="David R.G."/>
            <person name="Delcher A.L."/>
            <person name="Delehaunty K."/>
            <person name="Do C.B."/>
            <person name="Ebling H."/>
            <person name="Edwards K."/>
            <person name="Eickbush T."/>
            <person name="Evans J.D."/>
            <person name="Filipski A."/>
            <person name="Findeiss S."/>
            <person name="Freyhult E."/>
            <person name="Fulton L."/>
            <person name="Fulton R."/>
            <person name="Garcia A.C."/>
            <person name="Gardiner A."/>
            <person name="Garfield D.A."/>
            <person name="Garvin B.E."/>
            <person name="Gibson G."/>
            <person name="Gilbert D."/>
            <person name="Gnerre S."/>
            <person name="Godfrey J."/>
            <person name="Good R."/>
            <person name="Gotea V."/>
            <person name="Gravely B."/>
            <person name="Greenberg A.J."/>
            <person name="Griffiths-Jones S."/>
            <person name="Gross S."/>
            <person name="Guigo R."/>
            <person name="Gustafson E.A."/>
            <person name="Haerty W."/>
            <person name="Hahn M.W."/>
            <person name="Halligan D.L."/>
            <person name="Halpern A.L."/>
            <person name="Halter G.M."/>
            <person name="Han M.V."/>
            <person name="Heger A."/>
            <person name="Hillier L."/>
            <person name="Hinrichs A.S."/>
            <person name="Holmes I."/>
            <person name="Hoskins R.A."/>
            <person name="Hubisz M.J."/>
            <person name="Hultmark D."/>
            <person name="Huntley M.A."/>
            <person name="Jaffe D.B."/>
            <person name="Jagadeeshan S."/>
            <person name="Jeck W.R."/>
            <person name="Johnson J."/>
            <person name="Jones C.D."/>
            <person name="Jordan W.C."/>
            <person name="Karpen G.H."/>
            <person name="Kataoka E."/>
            <person name="Keightley P.D."/>
            <person name="Kheradpour P."/>
            <person name="Kirkness E.F."/>
            <person name="Koerich L.B."/>
            <person name="Kristiansen K."/>
            <person name="Kudrna D."/>
            <person name="Kulathinal R.J."/>
            <person name="Kumar S."/>
            <person name="Kwok R."/>
            <person name="Lander E."/>
            <person name="Langley C.H."/>
            <person name="Lapoint R."/>
            <person name="Lazzaro B.P."/>
            <person name="Lee S.J."/>
            <person name="Levesque L."/>
            <person name="Li R."/>
            <person name="Lin C.F."/>
            <person name="Lin M.F."/>
            <person name="Lindblad-Toh K."/>
            <person name="Llopart A."/>
            <person name="Long M."/>
            <person name="Low L."/>
            <person name="Lozovsky E."/>
            <person name="Lu J."/>
            <person name="Luo M."/>
            <person name="Machado C.A."/>
            <person name="Makalowski W."/>
            <person name="Marzo M."/>
            <person name="Matsuda M."/>
            <person name="Matzkin L."/>
            <person name="McAllister B."/>
            <person name="McBride C.S."/>
            <person name="McKernan B."/>
            <person name="McKernan K."/>
            <person name="Mendez-Lago M."/>
            <person name="Minx P."/>
            <person name="Mollenhauer M.U."/>
            <person name="Montooth K."/>
            <person name="Mount S.M."/>
            <person name="Mu X."/>
            <person name="Myers E."/>
            <person name="Negre B."/>
            <person name="Newfeld S."/>
            <person name="Nielsen R."/>
            <person name="Noor M.A."/>
            <person name="O'Grady P."/>
            <person name="Pachter L."/>
            <person name="Papaceit M."/>
            <person name="Parisi M.J."/>
            <person name="Parisi M."/>
            <person name="Parts L."/>
            <person name="Pedersen J.S."/>
            <person name="Pesole G."/>
            <person name="Phillippy A.M."/>
            <person name="Ponting C.P."/>
            <person name="Pop M."/>
            <person name="Porcelli D."/>
            <person name="Powell J.R."/>
            <person name="Prohaska S."/>
            <person name="Pruitt K."/>
            <person name="Puig M."/>
            <person name="Quesneville H."/>
            <person name="Ram K.R."/>
            <person name="Rand D."/>
            <person name="Rasmussen M.D."/>
            <person name="Reed L.K."/>
            <person name="Reenan R."/>
            <person name="Reily A."/>
            <person name="Remington K.A."/>
            <person name="Rieger T.T."/>
            <person name="Ritchie M.G."/>
            <person name="Robin C."/>
            <person name="Rogers Y.H."/>
            <person name="Rohde C."/>
            <person name="Rozas J."/>
            <person name="Rubenfield M.J."/>
            <person name="Ruiz A."/>
            <person name="Russo S."/>
            <person name="Salzberg S.L."/>
            <person name="Sanchez-Gracia A."/>
            <person name="Saranga D.J."/>
            <person name="Sato H."/>
            <person name="Schaeffer S.W."/>
            <person name="Schatz M.C."/>
            <person name="Schlenke T."/>
            <person name="Schwartz R."/>
            <person name="Segarra C."/>
            <person name="Singh R.S."/>
            <person name="Sirot L."/>
            <person name="Sirota M."/>
            <person name="Sisneros N.B."/>
            <person name="Smith C.D."/>
            <person name="Smith T.F."/>
            <person name="Spieth J."/>
            <person name="Stage D.E."/>
            <person name="Stark A."/>
            <person name="Stephan W."/>
            <person name="Strausberg R.L."/>
            <person name="Strempel S."/>
            <person name="Sturgill D."/>
            <person name="Sutton G."/>
            <person name="Sutton G.G."/>
            <person name="Tao W."/>
            <person name="Teichmann S."/>
            <person name="Tobari Y.N."/>
            <person name="Tomimura Y."/>
            <person name="Tsolas J.M."/>
            <person name="Valente V.L."/>
            <person name="Venter E."/>
            <person name="Venter J.C."/>
            <person name="Vicario S."/>
            <person name="Vieira F.G."/>
            <person name="Vilella A.J."/>
            <person name="Villasante A."/>
            <person name="Walenz B."/>
            <person name="Wang J."/>
            <person name="Wasserman M."/>
            <person name="Watts T."/>
            <person name="Wilson D."/>
            <person name="Wilson R.K."/>
            <person name="Wing R.A."/>
            <person name="Wolfner M.F."/>
            <person name="Wong A."/>
            <person name="Wong G.K."/>
            <person name="Wu C.I."/>
            <person name="Wu G."/>
            <person name="Yamamoto D."/>
            <person name="Yang H.P."/>
            <person name="Yang S.P."/>
            <person name="Yorke J.A."/>
            <person name="Yoshida K."/>
            <person name="Zdobnov E."/>
            <person name="Zhang P."/>
            <person name="Zhang Y."/>
            <person name="Zimin A.V."/>
            <person name="Baldwin J."/>
            <person name="Abdouelleil A."/>
            <person name="Abdulkadir J."/>
            <person name="Abebe A."/>
            <person name="Abera B."/>
            <person name="Abreu J."/>
            <person name="Acer S.C."/>
            <person name="Aftuck L."/>
            <person name="Alexander A."/>
            <person name="An P."/>
            <person name="Anderson E."/>
            <person name="Anderson S."/>
            <person name="Arachi H."/>
            <person name="Azer M."/>
            <person name="Bachantsang P."/>
            <person name="Barry A."/>
            <person name="Bayul T."/>
            <person name="Berlin A."/>
            <person name="Bessette D."/>
            <person name="Bloom T."/>
            <person name="Blye J."/>
            <person name="Boguslavskiy L."/>
            <person name="Bonnet C."/>
            <person name="Boukhgalter B."/>
            <person name="Bourzgui I."/>
            <person name="Brown A."/>
            <person name="Cahill P."/>
            <person name="Channer S."/>
            <person name="Cheshatsang Y."/>
            <person name="Chuda L."/>
            <person name="Citroen M."/>
            <person name="Collymore A."/>
            <person name="Cooke P."/>
            <person name="Costello M."/>
            <person name="D'Aco K."/>
            <person name="Daza R."/>
            <person name="De Haan G."/>
            <person name="DeGray S."/>
            <person name="DeMaso C."/>
            <person name="Dhargay N."/>
            <person name="Dooley K."/>
            <person name="Dooley E."/>
            <person name="Doricent M."/>
            <person name="Dorje P."/>
            <person name="Dorjee K."/>
            <person name="Dupes A."/>
            <person name="Elong R."/>
            <person name="Falk J."/>
            <person name="Farina A."/>
            <person name="Faro S."/>
            <person name="Ferguson D."/>
            <person name="Fisher S."/>
            <person name="Foley C.D."/>
            <person name="Franke A."/>
            <person name="Friedrich D."/>
            <person name="Gadbois L."/>
            <person name="Gearin G."/>
            <person name="Gearin C.R."/>
            <person name="Giannoukos G."/>
            <person name="Goode T."/>
            <person name="Graham J."/>
            <person name="Grandbois E."/>
            <person name="Grewal S."/>
            <person name="Gyaltsen K."/>
            <person name="Hafez N."/>
            <person name="Hagos B."/>
            <person name="Hall J."/>
            <person name="Henson C."/>
            <person name="Hollinger A."/>
            <person name="Honan T."/>
            <person name="Huard M.D."/>
            <person name="Hughes L."/>
            <person name="Hurhula B."/>
            <person name="Husby M.E."/>
            <person name="Kamat A."/>
            <person name="Kanga B."/>
            <person name="Kashin S."/>
            <person name="Khazanovich D."/>
            <person name="Kisner P."/>
            <person name="Lance K."/>
            <person name="Lara M."/>
            <person name="Lee W."/>
            <person name="Lennon N."/>
            <person name="Letendre F."/>
            <person name="LeVine R."/>
            <person name="Lipovsky A."/>
            <person name="Liu X."/>
            <person name="Liu J."/>
            <person name="Liu S."/>
            <person name="Lokyitsang T."/>
            <person name="Lokyitsang Y."/>
            <person name="Lubonja R."/>
            <person name="Lui A."/>
            <person name="MacDonald P."/>
            <person name="Magnisalis V."/>
            <person name="Maru K."/>
            <person name="Matthews C."/>
            <person name="McCusker W."/>
            <person name="McDonough S."/>
            <person name="Mehta T."/>
            <person name="Meldrim J."/>
            <person name="Meneus L."/>
            <person name="Mihai O."/>
            <person name="Mihalev A."/>
            <person name="Mihova T."/>
            <person name="Mittelman R."/>
            <person name="Mlenga V."/>
            <person name="Montmayeur A."/>
            <person name="Mulrain L."/>
            <person name="Navidi A."/>
            <person name="Naylor J."/>
            <person name="Negash T."/>
            <person name="Nguyen T."/>
            <person name="Nguyen N."/>
            <person name="Nicol R."/>
            <person name="Norbu C."/>
            <person name="Norbu N."/>
            <person name="Novod N."/>
            <person name="O'Neill B."/>
            <person name="Osman S."/>
            <person name="Markiewicz E."/>
            <person name="Oyono O.L."/>
            <person name="Patti C."/>
            <person name="Phunkhang P."/>
            <person name="Pierre F."/>
            <person name="Priest M."/>
            <person name="Raghuraman S."/>
            <person name="Rege F."/>
            <person name="Reyes R."/>
            <person name="Rise C."/>
            <person name="Rogov P."/>
            <person name="Ross K."/>
            <person name="Ryan E."/>
            <person name="Settipalli S."/>
            <person name="Shea T."/>
            <person name="Sherpa N."/>
            <person name="Shi L."/>
            <person name="Shih D."/>
            <person name="Sparrow T."/>
            <person name="Spaulding J."/>
            <person name="Stalker J."/>
            <person name="Stange-Thomann N."/>
            <person name="Stavropoulos S."/>
            <person name="Stone C."/>
            <person name="Strader C."/>
            <person name="Tesfaye S."/>
            <person name="Thomson T."/>
            <person name="Thoulutsang Y."/>
            <person name="Thoulutsang D."/>
            <person name="Topham K."/>
            <person name="Topping I."/>
            <person name="Tsamla T."/>
            <person name="Vassiliev H."/>
            <person name="Vo A."/>
            <person name="Wangchuk T."/>
            <person name="Wangdi T."/>
            <person name="Weiand M."/>
            <person name="Wilkinson J."/>
            <person name="Wilson A."/>
            <person name="Yadav S."/>
            <person name="Young G."/>
            <person name="Yu Q."/>
            <person name="Zembek L."/>
            <person name="Zhong D."/>
            <person name="Zimmer A."/>
            <person name="Zwirko Z."/>
            <person name="Jaffe D.B."/>
            <person name="Alvarez P."/>
            <person name="Brockman W."/>
            <person name="Butler J."/>
            <person name="Chin C."/>
            <person name="Gnerre S."/>
            <person name="Grabherr M."/>
            <person name="Kleber M."/>
            <person name="Mauceli E."/>
            <person name="MacCallum I."/>
        </authorList>
    </citation>
    <scope>NUCLEOTIDE SEQUENCE [LARGE SCALE GENOMIC DNA]</scope>
    <source>
        <strain evidence="7">Rob3c / Tucson 14021-0248.25</strain>
    </source>
</reference>
<feature type="domain" description="Ribonuclease PIN" evidence="5">
    <location>
        <begin position="11"/>
        <end position="95"/>
    </location>
</feature>
<dbReference type="Pfam" id="PF17146">
    <property type="entry name" value="PIN_6"/>
    <property type="match status" value="1"/>
</dbReference>
<dbReference type="EMBL" id="CH480830">
    <property type="protein sequence ID" value="EDW45678.1"/>
    <property type="molecule type" value="Genomic_DNA"/>
</dbReference>
<dbReference type="GO" id="GO:0031981">
    <property type="term" value="C:nuclear lumen"/>
    <property type="evidence" value="ECO:0007669"/>
    <property type="project" value="UniProtKB-ARBA"/>
</dbReference>
<dbReference type="OMA" id="DHIRSEP"/>
<dbReference type="GO" id="GO:0004521">
    <property type="term" value="F:RNA endonuclease activity"/>
    <property type="evidence" value="ECO:0007669"/>
    <property type="project" value="UniProtKB-ARBA"/>
</dbReference>
<dbReference type="HOGENOM" id="CLU_2252822_0_0_1"/>
<organism evidence="7">
    <name type="scientific">Drosophila sechellia</name>
    <name type="common">Fruit fly</name>
    <dbReference type="NCBI Taxonomy" id="7238"/>
    <lineage>
        <taxon>Eukaryota</taxon>
        <taxon>Metazoa</taxon>
        <taxon>Ecdysozoa</taxon>
        <taxon>Arthropoda</taxon>
        <taxon>Hexapoda</taxon>
        <taxon>Insecta</taxon>
        <taxon>Pterygota</taxon>
        <taxon>Neoptera</taxon>
        <taxon>Endopterygota</taxon>
        <taxon>Diptera</taxon>
        <taxon>Brachycera</taxon>
        <taxon>Muscomorpha</taxon>
        <taxon>Ephydroidea</taxon>
        <taxon>Drosophilidae</taxon>
        <taxon>Drosophila</taxon>
        <taxon>Sophophora</taxon>
    </lineage>
</organism>
<evidence type="ECO:0000256" key="2">
    <source>
        <dbReference type="ARBA" id="ARBA00022722"/>
    </source>
</evidence>
<dbReference type="AlphaFoldDB" id="B4IDM0"/>
<dbReference type="PANTHER" id="PTHR12814">
    <property type="entry name" value="RNA-BINDING PROTEIN NOB1"/>
    <property type="match status" value="1"/>
</dbReference>
<dbReference type="Proteomes" id="UP000001292">
    <property type="component" value="Unassembled WGS sequence"/>
</dbReference>
<keyword evidence="3" id="KW-0479">Metal-binding</keyword>
<evidence type="ECO:0000259" key="5">
    <source>
        <dbReference type="Pfam" id="PF17146"/>
    </source>
</evidence>
<gene>
    <name evidence="6" type="primary">Dsec\GM11406</name>
    <name evidence="6" type="ORF">Dsec_GM11406</name>
</gene>
<proteinExistence type="inferred from homology"/>
<sequence>MAETSEKIKFLVADTTAFINAVPLNEYAEQVLTVPDVVAEVRNKRQIRRLCVLPFDLQVREPRPENIKHCVEFAKKTGDYASLSEIDLKVISLTLRTGSRTRGH</sequence>
<comment type="similarity">
    <text evidence="1">Belongs to the NOB1 family.</text>
</comment>
<dbReference type="GO" id="GO:0046872">
    <property type="term" value="F:metal ion binding"/>
    <property type="evidence" value="ECO:0007669"/>
    <property type="project" value="UniProtKB-KW"/>
</dbReference>
<evidence type="ECO:0000256" key="1">
    <source>
        <dbReference type="ARBA" id="ARBA00005858"/>
    </source>
</evidence>
<name>B4IDM0_DROSE</name>